<evidence type="ECO:0000313" key="15">
    <source>
        <dbReference type="EMBL" id="HIX58260.1"/>
    </source>
</evidence>
<comment type="similarity">
    <text evidence="2 9">Belongs to the isocitrate and isopropylmalate dehydrogenases family.</text>
</comment>
<dbReference type="GO" id="GO:0006102">
    <property type="term" value="P:isocitrate metabolic process"/>
    <property type="evidence" value="ECO:0007669"/>
    <property type="project" value="UniProtKB-UniRule"/>
</dbReference>
<comment type="caution">
    <text evidence="15">The sequence shown here is derived from an EMBL/GenBank/DDBJ whole genome shotgun (WGS) entry which is preliminary data.</text>
</comment>
<dbReference type="Gene3D" id="3.40.718.10">
    <property type="entry name" value="Isopropylmalate Dehydrogenase"/>
    <property type="match status" value="1"/>
</dbReference>
<feature type="site" description="Critical for catalysis" evidence="10">
    <location>
        <position position="139"/>
    </location>
</feature>
<evidence type="ECO:0000256" key="4">
    <source>
        <dbReference type="ARBA" id="ARBA00022723"/>
    </source>
</evidence>
<evidence type="ECO:0000256" key="13">
    <source>
        <dbReference type="PIRSR" id="PIRSR000108-4"/>
    </source>
</evidence>
<keyword evidence="5 9" id="KW-0460">Magnesium</keyword>
<feature type="binding site" evidence="13">
    <location>
        <position position="82"/>
    </location>
    <ligand>
        <name>NADP(+)</name>
        <dbReference type="ChEBI" id="CHEBI:58349"/>
    </ligand>
</feature>
<evidence type="ECO:0000256" key="10">
    <source>
        <dbReference type="PIRSR" id="PIRSR000108-1"/>
    </source>
</evidence>
<comment type="cofactor">
    <cofactor evidence="1">
        <name>Mn(2+)</name>
        <dbReference type="ChEBI" id="CHEBI:29035"/>
    </cofactor>
</comment>
<evidence type="ECO:0000313" key="16">
    <source>
        <dbReference type="Proteomes" id="UP000886817"/>
    </source>
</evidence>
<feature type="binding site" evidence="12">
    <location>
        <position position="250"/>
    </location>
    <ligand>
        <name>Mn(2+)</name>
        <dbReference type="ChEBI" id="CHEBI:29035"/>
    </ligand>
</feature>
<proteinExistence type="inferred from homology"/>
<comment type="catalytic activity">
    <reaction evidence="9">
        <text>D-threo-isocitrate + NADP(+) = 2-oxoglutarate + CO2 + NADPH</text>
        <dbReference type="Rhea" id="RHEA:19629"/>
        <dbReference type="ChEBI" id="CHEBI:15562"/>
        <dbReference type="ChEBI" id="CHEBI:16526"/>
        <dbReference type="ChEBI" id="CHEBI:16810"/>
        <dbReference type="ChEBI" id="CHEBI:57783"/>
        <dbReference type="ChEBI" id="CHEBI:58349"/>
        <dbReference type="EC" id="1.1.1.42"/>
    </reaction>
</comment>
<evidence type="ECO:0000256" key="7">
    <source>
        <dbReference type="ARBA" id="ARBA00023002"/>
    </source>
</evidence>
<gene>
    <name evidence="15" type="ORF">IAA45_00880</name>
</gene>
<dbReference type="GO" id="GO:0004450">
    <property type="term" value="F:isocitrate dehydrogenase (NADP+) activity"/>
    <property type="evidence" value="ECO:0007669"/>
    <property type="project" value="UniProtKB-UniRule"/>
</dbReference>
<dbReference type="GO" id="GO:0006099">
    <property type="term" value="P:tricarboxylic acid cycle"/>
    <property type="evidence" value="ECO:0007669"/>
    <property type="project" value="UniProtKB-KW"/>
</dbReference>
<feature type="binding site" evidence="11">
    <location>
        <position position="109"/>
    </location>
    <ligand>
        <name>D-threo-isocitrate</name>
        <dbReference type="ChEBI" id="CHEBI:15562"/>
    </ligand>
</feature>
<feature type="site" description="Critical for catalysis" evidence="10">
    <location>
        <position position="210"/>
    </location>
</feature>
<reference evidence="15" key="1">
    <citation type="journal article" date="2021" name="PeerJ">
        <title>Extensive microbial diversity within the chicken gut microbiome revealed by metagenomics and culture.</title>
        <authorList>
            <person name="Gilroy R."/>
            <person name="Ravi A."/>
            <person name="Getino M."/>
            <person name="Pursley I."/>
            <person name="Horton D.L."/>
            <person name="Alikhan N.F."/>
            <person name="Baker D."/>
            <person name="Gharbi K."/>
            <person name="Hall N."/>
            <person name="Watson M."/>
            <person name="Adriaenssens E.M."/>
            <person name="Foster-Nyarko E."/>
            <person name="Jarju S."/>
            <person name="Secka A."/>
            <person name="Antonio M."/>
            <person name="Oren A."/>
            <person name="Chaudhuri R.R."/>
            <person name="La Ragione R."/>
            <person name="Hildebrand F."/>
            <person name="Pallen M.J."/>
        </authorList>
    </citation>
    <scope>NUCLEOTIDE SEQUENCE</scope>
    <source>
        <strain evidence="15">ChiSjej1B19-8411</strain>
    </source>
</reference>
<feature type="binding site" evidence="13">
    <location>
        <begin position="307"/>
        <end position="312"/>
    </location>
    <ligand>
        <name>NADP(+)</name>
        <dbReference type="ChEBI" id="CHEBI:58349"/>
    </ligand>
</feature>
<keyword evidence="3 9" id="KW-0816">Tricarboxylic acid cycle</keyword>
<dbReference type="InterPro" id="IPR004790">
    <property type="entry name" value="Isocitrate_DH_NADP"/>
</dbReference>
<feature type="binding site" evidence="11">
    <location>
        <begin position="94"/>
        <end position="100"/>
    </location>
    <ligand>
        <name>D-threo-isocitrate</name>
        <dbReference type="ChEBI" id="CHEBI:15562"/>
    </ligand>
</feature>
<keyword evidence="8 9" id="KW-0464">Manganese</keyword>
<dbReference type="EC" id="1.1.1.42" evidence="9"/>
<reference evidence="15" key="2">
    <citation type="submission" date="2021-04" db="EMBL/GenBank/DDBJ databases">
        <authorList>
            <person name="Gilroy R."/>
        </authorList>
    </citation>
    <scope>NUCLEOTIDE SEQUENCE</scope>
    <source>
        <strain evidence="15">ChiSjej1B19-8411</strain>
    </source>
</reference>
<dbReference type="SMART" id="SM01329">
    <property type="entry name" value="Iso_dh"/>
    <property type="match status" value="1"/>
</dbReference>
<dbReference type="Proteomes" id="UP000886817">
    <property type="component" value="Unassembled WGS sequence"/>
</dbReference>
<keyword evidence="6 9" id="KW-0521">NADP</keyword>
<feature type="binding site" evidence="13">
    <location>
        <position position="325"/>
    </location>
    <ligand>
        <name>NADP(+)</name>
        <dbReference type="ChEBI" id="CHEBI:58349"/>
    </ligand>
</feature>
<evidence type="ECO:0000256" key="1">
    <source>
        <dbReference type="ARBA" id="ARBA00001936"/>
    </source>
</evidence>
<dbReference type="GO" id="GO:0051287">
    <property type="term" value="F:NAD binding"/>
    <property type="evidence" value="ECO:0007669"/>
    <property type="project" value="InterPro"/>
</dbReference>
<evidence type="ECO:0000256" key="2">
    <source>
        <dbReference type="ARBA" id="ARBA00007769"/>
    </source>
</evidence>
<dbReference type="AlphaFoldDB" id="A0A9D1WFT1"/>
<dbReference type="EMBL" id="DXEX01000023">
    <property type="protein sequence ID" value="HIX58260.1"/>
    <property type="molecule type" value="Genomic_DNA"/>
</dbReference>
<dbReference type="Pfam" id="PF00180">
    <property type="entry name" value="Iso_dh"/>
    <property type="match status" value="1"/>
</dbReference>
<evidence type="ECO:0000256" key="12">
    <source>
        <dbReference type="PIRSR" id="PIRSR000108-3"/>
    </source>
</evidence>
<evidence type="ECO:0000256" key="5">
    <source>
        <dbReference type="ARBA" id="ARBA00022842"/>
    </source>
</evidence>
<dbReference type="GO" id="GO:0000287">
    <property type="term" value="F:magnesium ion binding"/>
    <property type="evidence" value="ECO:0007669"/>
    <property type="project" value="InterPro"/>
</dbReference>
<dbReference type="NCBIfam" id="TIGR00127">
    <property type="entry name" value="nadp_idh_euk"/>
    <property type="match status" value="1"/>
</dbReference>
<dbReference type="PANTHER" id="PTHR11822:SF21">
    <property type="entry name" value="ISOCITRATE DEHYDROGENASE [NADP], MITOCHONDRIAL"/>
    <property type="match status" value="1"/>
</dbReference>
<protein>
    <recommendedName>
        <fullName evidence="9">Isocitrate dehydrogenase [NADP]</fullName>
        <ecNumber evidence="9">1.1.1.42</ecNumber>
    </recommendedName>
</protein>
<feature type="binding site" evidence="11">
    <location>
        <position position="132"/>
    </location>
    <ligand>
        <name>D-threo-isocitrate</name>
        <dbReference type="ChEBI" id="CHEBI:15562"/>
    </ligand>
</feature>
<evidence type="ECO:0000256" key="8">
    <source>
        <dbReference type="ARBA" id="ARBA00023211"/>
    </source>
</evidence>
<comment type="cofactor">
    <cofactor evidence="9 12">
        <name>Mg(2+)</name>
        <dbReference type="ChEBI" id="CHEBI:18420"/>
    </cofactor>
    <cofactor evidence="9 12">
        <name>Mn(2+)</name>
        <dbReference type="ChEBI" id="CHEBI:29035"/>
    </cofactor>
    <text evidence="9 12">Binds 1 Mg(2+) or Mn(2+) ion per subunit.</text>
</comment>
<organism evidence="15 16">
    <name type="scientific">Candidatus Blautia gallistercoris</name>
    <dbReference type="NCBI Taxonomy" id="2838490"/>
    <lineage>
        <taxon>Bacteria</taxon>
        <taxon>Bacillati</taxon>
        <taxon>Bacillota</taxon>
        <taxon>Clostridia</taxon>
        <taxon>Lachnospirales</taxon>
        <taxon>Lachnospiraceae</taxon>
        <taxon>Blautia</taxon>
    </lineage>
</organism>
<evidence type="ECO:0000256" key="11">
    <source>
        <dbReference type="PIRSR" id="PIRSR000108-2"/>
    </source>
</evidence>
<evidence type="ECO:0000256" key="9">
    <source>
        <dbReference type="PIRNR" id="PIRNR000108"/>
    </source>
</evidence>
<dbReference type="InterPro" id="IPR019818">
    <property type="entry name" value="IsoCit/isopropylmalate_DH_CS"/>
</dbReference>
<feature type="binding site" evidence="12">
    <location>
        <position position="273"/>
    </location>
    <ligand>
        <name>Mn(2+)</name>
        <dbReference type="ChEBI" id="CHEBI:29035"/>
    </ligand>
</feature>
<evidence type="ECO:0000259" key="14">
    <source>
        <dbReference type="SMART" id="SM01329"/>
    </source>
</evidence>
<dbReference type="SUPFAM" id="SSF53659">
    <property type="entry name" value="Isocitrate/Isopropylmalate dehydrogenase-like"/>
    <property type="match status" value="1"/>
</dbReference>
<evidence type="ECO:0000256" key="6">
    <source>
        <dbReference type="ARBA" id="ARBA00022857"/>
    </source>
</evidence>
<evidence type="ECO:0000256" key="3">
    <source>
        <dbReference type="ARBA" id="ARBA00022532"/>
    </source>
</evidence>
<name>A0A9D1WFT1_9FIRM</name>
<dbReference type="PROSITE" id="PS00470">
    <property type="entry name" value="IDH_IMDH"/>
    <property type="match status" value="1"/>
</dbReference>
<dbReference type="InterPro" id="IPR024084">
    <property type="entry name" value="IsoPropMal-DH-like_dom"/>
</dbReference>
<sequence length="402" mass="45454">MEKIKMSVPLVEMDGDEMTRILWKLIKEELLSPYIDLNTEYYDLGLKHRDETDDQVTIDAANATKKYKVAVKCATITPNAARVKEYDLKAMYKSPNGTIRAILDGTVFRAPIVVKGIEPCVRNWKKPITIARHAYGDVYKNTELYIDGPGKAELLFTAADGTQKRELIHEFQGCGVLSGMHNLDDSIRSFARSCFAYGLDTRQDVWFGCKDTISKTYDGRFREIFAEVYEKEFQEAYEKAGITYFYSLIDDIVARVMKAEGGFIWACKNYDGDVMSDMVSSAFGSLAMMTSVLVSPHGYYEYEAAHGTVQRHYYRHLKGEETSTNSVATIFAWTGALRKRGELDGNQQLCDFADKLEKATVGTIEDGKMTKDLALITTLKHPKILNSRDFILAVRAKLEKIL</sequence>
<feature type="binding site" evidence="11">
    <location>
        <position position="77"/>
    </location>
    <ligand>
        <name>D-threo-isocitrate</name>
        <dbReference type="ChEBI" id="CHEBI:15562"/>
    </ligand>
</feature>
<feature type="binding site" evidence="13">
    <location>
        <begin position="75"/>
        <end position="77"/>
    </location>
    <ligand>
        <name>NADP(+)</name>
        <dbReference type="ChEBI" id="CHEBI:58349"/>
    </ligand>
</feature>
<keyword evidence="7 9" id="KW-0560">Oxidoreductase</keyword>
<feature type="binding site" evidence="13">
    <location>
        <position position="258"/>
    </location>
    <ligand>
        <name>NADP(+)</name>
        <dbReference type="ChEBI" id="CHEBI:58349"/>
    </ligand>
</feature>
<accession>A0A9D1WFT1</accession>
<dbReference type="PANTHER" id="PTHR11822">
    <property type="entry name" value="NADP-SPECIFIC ISOCITRATE DEHYDROGENASE"/>
    <property type="match status" value="1"/>
</dbReference>
<dbReference type="PIRSF" id="PIRSF000108">
    <property type="entry name" value="IDH_NADP"/>
    <property type="match status" value="1"/>
</dbReference>
<dbReference type="NCBIfam" id="NF006156">
    <property type="entry name" value="PRK08299.1"/>
    <property type="match status" value="1"/>
</dbReference>
<feature type="domain" description="Isopropylmalate dehydrogenase-like" evidence="14">
    <location>
        <begin position="9"/>
        <end position="394"/>
    </location>
</feature>
<keyword evidence="4 9" id="KW-0479">Metal-binding</keyword>